<dbReference type="FunFam" id="1.10.340.30:FF:000004">
    <property type="entry name" value="DNA-3-methyladenine glycosylase II"/>
    <property type="match status" value="1"/>
</dbReference>
<comment type="caution">
    <text evidence="7">The sequence shown here is derived from an EMBL/GenBank/DDBJ whole genome shotgun (WGS) entry which is preliminary data.</text>
</comment>
<organism evidence="7 8">
    <name type="scientific">Jeotgalibacillus campisalis</name>
    <dbReference type="NCBI Taxonomy" id="220754"/>
    <lineage>
        <taxon>Bacteria</taxon>
        <taxon>Bacillati</taxon>
        <taxon>Bacillota</taxon>
        <taxon>Bacilli</taxon>
        <taxon>Bacillales</taxon>
        <taxon>Caryophanaceae</taxon>
        <taxon>Jeotgalibacillus</taxon>
    </lineage>
</organism>
<keyword evidence="8" id="KW-1185">Reference proteome</keyword>
<evidence type="ECO:0000313" key="7">
    <source>
        <dbReference type="EMBL" id="KIL47157.1"/>
    </source>
</evidence>
<sequence length="290" mass="33206">MWQERIEVEGPYAFDRVLQRMSIDPLNEVDQKNQLVKLPFKGTVKQAITIKAAGTTAHPAFEVTGKVEKDKKKIISYVKEIFHWNSTLSHIDLHFSKTNLQSLFQEHQGTPLVREPSVYSCLLKSIIHQQLNMAFAGTLTHRFVTTYGEQVDGVWFYPEPQVVANLTVTELRELQFSQRKAEYIIGVGEKISNGELDLASFPSKSDEEISKELTQLRGVGPWTAQSVLLFGLGRMDVFPFADIGIQNALKKQYNMDRKPTTEEMVEWTKAWQPYLSYASLYLWRSIETGK</sequence>
<dbReference type="PANTHER" id="PTHR43003:SF5">
    <property type="entry name" value="DNA-3-METHYLADENINE GLYCOSYLASE"/>
    <property type="match status" value="1"/>
</dbReference>
<dbReference type="GO" id="GO:0006307">
    <property type="term" value="P:DNA alkylation repair"/>
    <property type="evidence" value="ECO:0007669"/>
    <property type="project" value="TreeGrafter"/>
</dbReference>
<dbReference type="GO" id="GO:0032131">
    <property type="term" value="F:alkylated DNA binding"/>
    <property type="evidence" value="ECO:0007669"/>
    <property type="project" value="TreeGrafter"/>
</dbReference>
<dbReference type="PANTHER" id="PTHR43003">
    <property type="entry name" value="DNA-3-METHYLADENINE GLYCOSYLASE"/>
    <property type="match status" value="1"/>
</dbReference>
<dbReference type="InterPro" id="IPR011257">
    <property type="entry name" value="DNA_glycosylase"/>
</dbReference>
<reference evidence="7 8" key="1">
    <citation type="submission" date="2015-01" db="EMBL/GenBank/DDBJ databases">
        <title>Jeotgalibacillus campisalis genome sequencing.</title>
        <authorList>
            <person name="Goh K.M."/>
            <person name="Chan K.-G."/>
            <person name="Yaakop A.S."/>
            <person name="Ee R."/>
            <person name="Gan H.M."/>
            <person name="Chan C.S."/>
        </authorList>
    </citation>
    <scope>NUCLEOTIDE SEQUENCE [LARGE SCALE GENOMIC DNA]</scope>
    <source>
        <strain evidence="7 8">SF-57</strain>
    </source>
</reference>
<accession>A0A0C2VE06</accession>
<dbReference type="Proteomes" id="UP000031972">
    <property type="component" value="Unassembled WGS sequence"/>
</dbReference>
<dbReference type="CDD" id="cd00056">
    <property type="entry name" value="ENDO3c"/>
    <property type="match status" value="1"/>
</dbReference>
<keyword evidence="7" id="KW-0326">Glycosidase</keyword>
<dbReference type="AlphaFoldDB" id="A0A0C2VE06"/>
<dbReference type="GO" id="GO:0043916">
    <property type="term" value="F:DNA-7-methylguanine glycosylase activity"/>
    <property type="evidence" value="ECO:0007669"/>
    <property type="project" value="TreeGrafter"/>
</dbReference>
<dbReference type="Gene3D" id="1.10.340.30">
    <property type="entry name" value="Hypothetical protein, domain 2"/>
    <property type="match status" value="1"/>
</dbReference>
<keyword evidence="5" id="KW-0234">DNA repair</keyword>
<comment type="similarity">
    <text evidence="2">Belongs to the alkylbase DNA glycosidase AlkA family.</text>
</comment>
<keyword evidence="7" id="KW-0378">Hydrolase</keyword>
<keyword evidence="4" id="KW-0227">DNA damage</keyword>
<dbReference type="RefSeq" id="WP_041058674.1">
    <property type="nucleotide sequence ID" value="NZ_JXRR01000015.1"/>
</dbReference>
<feature type="domain" description="HhH-GPD" evidence="6">
    <location>
        <begin position="127"/>
        <end position="287"/>
    </location>
</feature>
<name>A0A0C2VE06_9BACL</name>
<dbReference type="EC" id="3.2.2.21" evidence="3"/>
<proteinExistence type="inferred from homology"/>
<dbReference type="EMBL" id="JXRR01000015">
    <property type="protein sequence ID" value="KIL47157.1"/>
    <property type="molecule type" value="Genomic_DNA"/>
</dbReference>
<evidence type="ECO:0000313" key="8">
    <source>
        <dbReference type="Proteomes" id="UP000031972"/>
    </source>
</evidence>
<dbReference type="SMART" id="SM00478">
    <property type="entry name" value="ENDO3c"/>
    <property type="match status" value="1"/>
</dbReference>
<evidence type="ECO:0000256" key="2">
    <source>
        <dbReference type="ARBA" id="ARBA00010817"/>
    </source>
</evidence>
<gene>
    <name evidence="7" type="ORF">KR50_24780</name>
</gene>
<evidence type="ECO:0000256" key="5">
    <source>
        <dbReference type="ARBA" id="ARBA00023204"/>
    </source>
</evidence>
<protein>
    <recommendedName>
        <fullName evidence="3">DNA-3-methyladenine glycosylase II</fullName>
        <ecNumber evidence="3">3.2.2.21</ecNumber>
    </recommendedName>
</protein>
<dbReference type="InterPro" id="IPR051912">
    <property type="entry name" value="Alkylbase_DNA_Glycosylase/TA"/>
</dbReference>
<comment type="catalytic activity">
    <reaction evidence="1">
        <text>Hydrolysis of alkylated DNA, releasing 3-methyladenine, 3-methylguanine, 7-methylguanine and 7-methyladenine.</text>
        <dbReference type="EC" id="3.2.2.21"/>
    </reaction>
</comment>
<evidence type="ECO:0000256" key="4">
    <source>
        <dbReference type="ARBA" id="ARBA00022763"/>
    </source>
</evidence>
<dbReference type="Gene3D" id="1.10.1670.40">
    <property type="match status" value="1"/>
</dbReference>
<evidence type="ECO:0000256" key="3">
    <source>
        <dbReference type="ARBA" id="ARBA00012000"/>
    </source>
</evidence>
<dbReference type="GO" id="GO:0006285">
    <property type="term" value="P:base-excision repair, AP site formation"/>
    <property type="evidence" value="ECO:0007669"/>
    <property type="project" value="TreeGrafter"/>
</dbReference>
<dbReference type="OrthoDB" id="9785929at2"/>
<dbReference type="GO" id="GO:0032993">
    <property type="term" value="C:protein-DNA complex"/>
    <property type="evidence" value="ECO:0007669"/>
    <property type="project" value="TreeGrafter"/>
</dbReference>
<dbReference type="SUPFAM" id="SSF48150">
    <property type="entry name" value="DNA-glycosylase"/>
    <property type="match status" value="1"/>
</dbReference>
<dbReference type="GO" id="GO:0008725">
    <property type="term" value="F:DNA-3-methyladenine glycosylase activity"/>
    <property type="evidence" value="ECO:0007669"/>
    <property type="project" value="TreeGrafter"/>
</dbReference>
<dbReference type="Pfam" id="PF00730">
    <property type="entry name" value="HhH-GPD"/>
    <property type="match status" value="1"/>
</dbReference>
<evidence type="ECO:0000256" key="1">
    <source>
        <dbReference type="ARBA" id="ARBA00000086"/>
    </source>
</evidence>
<dbReference type="PATRIC" id="fig|220754.4.peg.2496"/>
<evidence type="ECO:0000259" key="6">
    <source>
        <dbReference type="SMART" id="SM00478"/>
    </source>
</evidence>
<dbReference type="GO" id="GO:0005737">
    <property type="term" value="C:cytoplasm"/>
    <property type="evidence" value="ECO:0007669"/>
    <property type="project" value="TreeGrafter"/>
</dbReference>
<dbReference type="InterPro" id="IPR003265">
    <property type="entry name" value="HhH-GPD_domain"/>
</dbReference>